<dbReference type="EMBL" id="CP018135">
    <property type="protein sequence ID" value="APF40946.1"/>
    <property type="molecule type" value="Genomic_DNA"/>
</dbReference>
<dbReference type="InterPro" id="IPR023214">
    <property type="entry name" value="HAD_sf"/>
</dbReference>
<dbReference type="OrthoDB" id="3180855at2"/>
<dbReference type="InterPro" id="IPR036412">
    <property type="entry name" value="HAD-like_sf"/>
</dbReference>
<dbReference type="NCBIfam" id="TIGR00099">
    <property type="entry name" value="Cof-subfamily"/>
    <property type="match status" value="1"/>
</dbReference>
<dbReference type="NCBIfam" id="TIGR01484">
    <property type="entry name" value="HAD-SF-IIB"/>
    <property type="match status" value="1"/>
</dbReference>
<dbReference type="InterPro" id="IPR006379">
    <property type="entry name" value="HAD-SF_hydro_IIB"/>
</dbReference>
<dbReference type="Pfam" id="PF08282">
    <property type="entry name" value="Hydrolase_3"/>
    <property type="match status" value="1"/>
</dbReference>
<proteinExistence type="predicted"/>
<protein>
    <submittedName>
        <fullName evidence="1">Haloacid dehalogenase</fullName>
    </submittedName>
</protein>
<name>A0A1L2ZP46_9MICC</name>
<dbReference type="SUPFAM" id="SSF56784">
    <property type="entry name" value="HAD-like"/>
    <property type="match status" value="1"/>
</dbReference>
<sequence>MRLIASDLDGTIVRRDGSISERTIQAFRRARNEGVQIVFVTGRPTRWLQPIREAFDSIGSVICSNGAVVYDFETEKVLEAQTIPAQDVMQTRELILGLESEATFAAETIRRLHLEETFPEPGDSRHLKEVIPAPFDPVLLGEEGVVKLLAKSRTLSPEAFHELVEPHVQDLVSVTHSAFNMTLLEMAHPSVNKAAALARHAELLGIEAKDVVAFGDMPNDIQMLGWAGRGYAMAGGHISALAACEFQAQSVEDDGVAQVIEDLLG</sequence>
<evidence type="ECO:0000313" key="1">
    <source>
        <dbReference type="EMBL" id="APF40946.1"/>
    </source>
</evidence>
<dbReference type="AlphaFoldDB" id="A0A1L2ZP46"/>
<organism evidence="1 2">
    <name type="scientific">Neomicrococcus aestuarii</name>
    <dbReference type="NCBI Taxonomy" id="556325"/>
    <lineage>
        <taxon>Bacteria</taxon>
        <taxon>Bacillati</taxon>
        <taxon>Actinomycetota</taxon>
        <taxon>Actinomycetes</taxon>
        <taxon>Micrococcales</taxon>
        <taxon>Micrococcaceae</taxon>
        <taxon>Neomicrococcus</taxon>
    </lineage>
</organism>
<dbReference type="CDD" id="cd07516">
    <property type="entry name" value="HAD_Pase"/>
    <property type="match status" value="1"/>
</dbReference>
<dbReference type="GO" id="GO:0016791">
    <property type="term" value="F:phosphatase activity"/>
    <property type="evidence" value="ECO:0007669"/>
    <property type="project" value="TreeGrafter"/>
</dbReference>
<dbReference type="Gene3D" id="3.40.50.1000">
    <property type="entry name" value="HAD superfamily/HAD-like"/>
    <property type="match status" value="1"/>
</dbReference>
<reference evidence="1 2" key="1">
    <citation type="submission" date="2016-11" db="EMBL/GenBank/DDBJ databases">
        <title>Genome sequencing of Zhihengliuella aestuarii B18 antagonistic to Plasmodiophora brassicae.</title>
        <authorList>
            <person name="Luo Y."/>
        </authorList>
    </citation>
    <scope>NUCLEOTIDE SEQUENCE [LARGE SCALE GENOMIC DNA]</scope>
    <source>
        <strain evidence="1 2">B18</strain>
    </source>
</reference>
<dbReference type="RefSeq" id="WP_071894422.1">
    <property type="nucleotide sequence ID" value="NZ_CP018135.1"/>
</dbReference>
<accession>A0A1L2ZP46</accession>
<dbReference type="STRING" id="556325.BHE16_07945"/>
<dbReference type="KEGG" id="nae:BHE16_07945"/>
<gene>
    <name evidence="1" type="ORF">BHE16_07945</name>
</gene>
<dbReference type="PANTHER" id="PTHR10000">
    <property type="entry name" value="PHOSPHOSERINE PHOSPHATASE"/>
    <property type="match status" value="1"/>
</dbReference>
<dbReference type="InterPro" id="IPR000150">
    <property type="entry name" value="Cof"/>
</dbReference>
<evidence type="ECO:0000313" key="2">
    <source>
        <dbReference type="Proteomes" id="UP000183530"/>
    </source>
</evidence>
<dbReference type="GO" id="GO:0005829">
    <property type="term" value="C:cytosol"/>
    <property type="evidence" value="ECO:0007669"/>
    <property type="project" value="TreeGrafter"/>
</dbReference>
<dbReference type="GO" id="GO:0000287">
    <property type="term" value="F:magnesium ion binding"/>
    <property type="evidence" value="ECO:0007669"/>
    <property type="project" value="TreeGrafter"/>
</dbReference>
<dbReference type="PANTHER" id="PTHR10000:SF8">
    <property type="entry name" value="HAD SUPERFAMILY HYDROLASE-LIKE, TYPE 3"/>
    <property type="match status" value="1"/>
</dbReference>
<dbReference type="Proteomes" id="UP000183530">
    <property type="component" value="Chromosome"/>
</dbReference>
<dbReference type="Gene3D" id="3.30.1240.10">
    <property type="match status" value="1"/>
</dbReference>
<keyword evidence="2" id="KW-1185">Reference proteome</keyword>